<evidence type="ECO:0000313" key="1">
    <source>
        <dbReference type="EMBL" id="GJA62272.1"/>
    </source>
</evidence>
<organism evidence="1 2">
    <name type="scientific">Aeromonas caviae</name>
    <name type="common">Aeromonas punctata</name>
    <dbReference type="NCBI Taxonomy" id="648"/>
    <lineage>
        <taxon>Bacteria</taxon>
        <taxon>Pseudomonadati</taxon>
        <taxon>Pseudomonadota</taxon>
        <taxon>Gammaproteobacteria</taxon>
        <taxon>Aeromonadales</taxon>
        <taxon>Aeromonadaceae</taxon>
        <taxon>Aeromonas</taxon>
    </lineage>
</organism>
<reference evidence="1" key="1">
    <citation type="submission" date="2021-07" db="EMBL/GenBank/DDBJ databases">
        <title>Draft genome sequence of carbapenem-resistant Aeromonas spp. in Japan.</title>
        <authorList>
            <person name="Maehana S."/>
            <person name="Suzuki M."/>
            <person name="Kitasato H."/>
        </authorList>
    </citation>
    <scope>NUCLEOTIDE SEQUENCE</scope>
    <source>
        <strain evidence="1">KAM351</strain>
    </source>
</reference>
<dbReference type="AlphaFoldDB" id="A0A7I8HVN2"/>
<dbReference type="Pfam" id="PF08241">
    <property type="entry name" value="Methyltransf_11"/>
    <property type="match status" value="1"/>
</dbReference>
<accession>A0A7I8HVN2</accession>
<name>A0A7I8HVN2_AERCA</name>
<dbReference type="Gene3D" id="3.40.50.150">
    <property type="entry name" value="Vaccinia Virus protein VP39"/>
    <property type="match status" value="1"/>
</dbReference>
<proteinExistence type="predicted"/>
<dbReference type="CDD" id="cd02440">
    <property type="entry name" value="AdoMet_MTases"/>
    <property type="match status" value="1"/>
</dbReference>
<protein>
    <submittedName>
        <fullName evidence="1">Uncharacterized protein</fullName>
    </submittedName>
</protein>
<dbReference type="Proteomes" id="UP000886934">
    <property type="component" value="Unassembled WGS sequence"/>
</dbReference>
<sequence length="134" mass="15035">MFGKDSYGVDVSSVALDIAKERGISSQKLFLLRNQAIPFPDDYFDLITCCDVVEHLDLDDISHLSSELNRVLSPNGVLLLNVSTRPAGSLDLNGENLHRTVKDAGFYSSLFNLERYTVNNVEKEITAIRRGKWM</sequence>
<dbReference type="SUPFAM" id="SSF53335">
    <property type="entry name" value="S-adenosyl-L-methionine-dependent methyltransferases"/>
    <property type="match status" value="1"/>
</dbReference>
<evidence type="ECO:0000313" key="2">
    <source>
        <dbReference type="Proteomes" id="UP000886934"/>
    </source>
</evidence>
<comment type="caution">
    <text evidence="1">The sequence shown here is derived from an EMBL/GenBank/DDBJ whole genome shotgun (WGS) entry which is preliminary data.</text>
</comment>
<dbReference type="InterPro" id="IPR029063">
    <property type="entry name" value="SAM-dependent_MTases_sf"/>
</dbReference>
<gene>
    <name evidence="1" type="ORF">KAM351_08830</name>
</gene>
<dbReference type="InterPro" id="IPR013216">
    <property type="entry name" value="Methyltransf_11"/>
</dbReference>
<dbReference type="EMBL" id="BPNN01000008">
    <property type="protein sequence ID" value="GJA62272.1"/>
    <property type="molecule type" value="Genomic_DNA"/>
</dbReference>
<dbReference type="GO" id="GO:0008757">
    <property type="term" value="F:S-adenosylmethionine-dependent methyltransferase activity"/>
    <property type="evidence" value="ECO:0007669"/>
    <property type="project" value="InterPro"/>
</dbReference>